<dbReference type="PANTHER" id="PTHR37946">
    <property type="entry name" value="SLL1969 PROTEIN"/>
    <property type="match status" value="1"/>
</dbReference>
<dbReference type="AlphaFoldDB" id="A0A396ZDI0"/>
<dbReference type="RefSeq" id="WP_118966795.1">
    <property type="nucleotide sequence ID" value="NZ_QHCT01000001.1"/>
</dbReference>
<dbReference type="GO" id="GO:0016787">
    <property type="term" value="F:hydrolase activity"/>
    <property type="evidence" value="ECO:0007669"/>
    <property type="project" value="UniProtKB-KW"/>
</dbReference>
<feature type="chain" id="PRO_5017312146" evidence="1">
    <location>
        <begin position="23"/>
        <end position="251"/>
    </location>
</feature>
<keyword evidence="1" id="KW-0732">Signal</keyword>
<dbReference type="InterPro" id="IPR029058">
    <property type="entry name" value="AB_hydrolase_fold"/>
</dbReference>
<comment type="caution">
    <text evidence="2">The sequence shown here is derived from an EMBL/GenBank/DDBJ whole genome shotgun (WGS) entry which is preliminary data.</text>
</comment>
<reference evidence="3" key="1">
    <citation type="submission" date="2018-05" db="EMBL/GenBank/DDBJ databases">
        <title>Leptospira yasudae sp. nov. and Leptospira stimsonii sp. nov., two pathogenic species of the genus Leptospira isolated from environmental sources.</title>
        <authorList>
            <person name="Casanovas-Massana A."/>
            <person name="Hamond C."/>
            <person name="Santos L.A."/>
            <person name="Hacker K.P."/>
            <person name="Balassiano I."/>
            <person name="Medeiros M.A."/>
            <person name="Reis M.G."/>
            <person name="Ko A.I."/>
            <person name="Wunder E.A."/>
        </authorList>
    </citation>
    <scope>NUCLEOTIDE SEQUENCE [LARGE SCALE GENOMIC DNA]</scope>
    <source>
        <strain evidence="3">Yale</strain>
    </source>
</reference>
<dbReference type="PANTHER" id="PTHR37946:SF1">
    <property type="entry name" value="SLL1969 PROTEIN"/>
    <property type="match status" value="1"/>
</dbReference>
<dbReference type="SUPFAM" id="SSF53474">
    <property type="entry name" value="alpha/beta-Hydrolases"/>
    <property type="match status" value="1"/>
</dbReference>
<dbReference type="Gene3D" id="3.40.50.1820">
    <property type="entry name" value="alpha/beta hydrolase"/>
    <property type="match status" value="1"/>
</dbReference>
<name>A0A396ZDI0_9LEPT</name>
<protein>
    <submittedName>
        <fullName evidence="2">Alpha/beta hydrolase</fullName>
    </submittedName>
</protein>
<accession>A0A396ZDI0</accession>
<dbReference type="EMBL" id="QHCT01000001">
    <property type="protein sequence ID" value="RHX91944.1"/>
    <property type="molecule type" value="Genomic_DNA"/>
</dbReference>
<sequence length="251" mass="28298">MKIKLRFLKIFLLFSLSNFVFCNFFDSAQWNRNSSEKDCVILIHGFLRSGKQLESLGKFLDQKGFLVVFADYPSRQYGIEEVAENDILPLIRSNCTYPSTRIHFVTHSAGGIVLRYFLSKHSIGNLGRVVLLAPPNHGSEVANFFSGIPFFRWIFGPILSQLKAGPNEFLSGLGNPKFEFGVITGDRSWDPISSMLIPGEDDGKVSVESAQLPTMKDFLLVPRTHTFIMDAPEVQTATFQFLTKGKFESRE</sequence>
<keyword evidence="2" id="KW-0378">Hydrolase</keyword>
<proteinExistence type="predicted"/>
<evidence type="ECO:0000313" key="2">
    <source>
        <dbReference type="EMBL" id="RHX91944.1"/>
    </source>
</evidence>
<evidence type="ECO:0000313" key="3">
    <source>
        <dbReference type="Proteomes" id="UP000265798"/>
    </source>
</evidence>
<dbReference type="OrthoDB" id="9775557at2"/>
<feature type="signal peptide" evidence="1">
    <location>
        <begin position="1"/>
        <end position="22"/>
    </location>
</feature>
<organism evidence="2 3">
    <name type="scientific">Leptospira stimsonii</name>
    <dbReference type="NCBI Taxonomy" id="2202203"/>
    <lineage>
        <taxon>Bacteria</taxon>
        <taxon>Pseudomonadati</taxon>
        <taxon>Spirochaetota</taxon>
        <taxon>Spirochaetia</taxon>
        <taxon>Leptospirales</taxon>
        <taxon>Leptospiraceae</taxon>
        <taxon>Leptospira</taxon>
    </lineage>
</organism>
<gene>
    <name evidence="2" type="ORF">DLM75_01515</name>
</gene>
<evidence type="ECO:0000256" key="1">
    <source>
        <dbReference type="SAM" id="SignalP"/>
    </source>
</evidence>
<dbReference type="Proteomes" id="UP000265798">
    <property type="component" value="Unassembled WGS sequence"/>
</dbReference>